<evidence type="ECO:0000256" key="4">
    <source>
        <dbReference type="ARBA" id="ARBA00044511"/>
    </source>
</evidence>
<organism evidence="7 8">
    <name type="scientific">Leucocoprinus leucothites</name>
    <dbReference type="NCBI Taxonomy" id="201217"/>
    <lineage>
        <taxon>Eukaryota</taxon>
        <taxon>Fungi</taxon>
        <taxon>Dikarya</taxon>
        <taxon>Basidiomycota</taxon>
        <taxon>Agaricomycotina</taxon>
        <taxon>Agaricomycetes</taxon>
        <taxon>Agaricomycetidae</taxon>
        <taxon>Agaricales</taxon>
        <taxon>Agaricineae</taxon>
        <taxon>Agaricaceae</taxon>
        <taxon>Leucocoprinus</taxon>
    </lineage>
</organism>
<feature type="domain" description="Pentatricopeptide repeat-containing protein-mitochondrial" evidence="6">
    <location>
        <begin position="253"/>
        <end position="384"/>
    </location>
</feature>
<feature type="repeat" description="PPR" evidence="5">
    <location>
        <begin position="76"/>
        <end position="110"/>
    </location>
</feature>
<dbReference type="EMBL" id="JAACJO010000008">
    <property type="protein sequence ID" value="KAF5354709.1"/>
    <property type="molecule type" value="Genomic_DNA"/>
</dbReference>
<dbReference type="AlphaFoldDB" id="A0A8H5D6X3"/>
<dbReference type="PROSITE" id="PS51375">
    <property type="entry name" value="PPR"/>
    <property type="match status" value="2"/>
</dbReference>
<reference evidence="7 8" key="1">
    <citation type="journal article" date="2020" name="ISME J.">
        <title>Uncovering the hidden diversity of litter-decomposition mechanisms in mushroom-forming fungi.</title>
        <authorList>
            <person name="Floudas D."/>
            <person name="Bentzer J."/>
            <person name="Ahren D."/>
            <person name="Johansson T."/>
            <person name="Persson P."/>
            <person name="Tunlid A."/>
        </authorList>
    </citation>
    <scope>NUCLEOTIDE SEQUENCE [LARGE SCALE GENOMIC DNA]</scope>
    <source>
        <strain evidence="7 8">CBS 146.42</strain>
    </source>
</reference>
<dbReference type="InterPro" id="IPR011990">
    <property type="entry name" value="TPR-like_helical_dom_sf"/>
</dbReference>
<proteinExistence type="inferred from homology"/>
<evidence type="ECO:0000256" key="5">
    <source>
        <dbReference type="PROSITE-ProRule" id="PRU00708"/>
    </source>
</evidence>
<evidence type="ECO:0000256" key="1">
    <source>
        <dbReference type="ARBA" id="ARBA00006192"/>
    </source>
</evidence>
<dbReference type="InterPro" id="IPR002885">
    <property type="entry name" value="PPR_rpt"/>
</dbReference>
<feature type="repeat" description="PPR" evidence="5">
    <location>
        <begin position="287"/>
        <end position="321"/>
    </location>
</feature>
<comment type="function">
    <text evidence="3">Regulates mitochondrial small subunit maturation by controlling 15S rRNA 5'-end processing. Localizes to the 5' precursor of the 15S rRNA in a position that is subsequently occupied by mS47 in the mature yeast mtSSU. Uses structure and sequence-specific RNA recognition, binding to a single-stranded region of the precursor and specifically recognizing bases -6 to -1. The exchange of Ccm1 for mS47 is coupled to the irreversible removal of precursor rRNA that is accompanied by conformational changes of the mitoribosomal proteins uS5m and mS26. These conformational changes signal completion of 5'-end rRNA processing through protection of the mature 5'-end of the 15S rRNA and stabilization of mS47. The removal of the 5' precursor together with the dissociation of Ccm1 may be catalyzed by the 5'-3' exoribonuclease Pet127. Involved in the specific removal of group I introns in mitochondrial encoded transcripts.</text>
</comment>
<comment type="caution">
    <text evidence="7">The sequence shown here is derived from an EMBL/GenBank/DDBJ whole genome shotgun (WGS) entry which is preliminary data.</text>
</comment>
<evidence type="ECO:0000313" key="7">
    <source>
        <dbReference type="EMBL" id="KAF5354709.1"/>
    </source>
</evidence>
<gene>
    <name evidence="7" type="ORF">D9756_005214</name>
</gene>
<dbReference type="PANTHER" id="PTHR47447">
    <property type="entry name" value="OS03G0856100 PROTEIN"/>
    <property type="match status" value="1"/>
</dbReference>
<name>A0A8H5D6X3_9AGAR</name>
<dbReference type="OrthoDB" id="185373at2759"/>
<keyword evidence="2" id="KW-0677">Repeat</keyword>
<keyword evidence="8" id="KW-1185">Reference proteome</keyword>
<dbReference type="Proteomes" id="UP000559027">
    <property type="component" value="Unassembled WGS sequence"/>
</dbReference>
<comment type="subunit">
    <text evidence="4">Binds to mitochondrial small subunit 15S rRNA.</text>
</comment>
<evidence type="ECO:0000259" key="6">
    <source>
        <dbReference type="Pfam" id="PF23276"/>
    </source>
</evidence>
<evidence type="ECO:0000256" key="3">
    <source>
        <dbReference type="ARBA" id="ARBA00044493"/>
    </source>
</evidence>
<sequence length="535" mass="59841">MTSRASLARLFPRLHRRALHSGPALPVLERSNIDRPFSRSQQTRYAVQLMSPANARQFLPCVTIAAEMKEKGVEPNLAIYNSMLAAAAEDGFWLEAWAILDDMLLMGVRPNTMSFNHLLHAVRFRHSHHVPRVLEKMEACGVKPNPQTMTPIISRYTAEGNLEMAVRHLLSFTAHDMVPGLQAAQSVITLAARNNFARLALDLAEWFERLSTRRLEESVWVNCLLAAAETSYIEGVERCWELLTKQFKSLLDEGTCVAVLNTAARNGRPELATEALQMLQTINISPQEHHFAAIIEAFCVNGRAREAILVLDLMSSSGVDSSIGTAEPIAECIQHDVERIDAAWKQIEELHKEGHRLHSSTHQAIIMAAVASGNLTRALAFYRALPDLGLSPKLDTFNHLLQGCIQSADRQLGDTLLAEMKTAKVKPNQDIHESFIRLCLTQDVYEDAFFYLEEMKTAGYKPSPSIYTALAEKCLSSNDLRYRIVLQEMEECGYGVPSDLKTHLRLEEKDEVAATSAVPRLSEEEQRFIEKGGLV</sequence>
<dbReference type="Pfam" id="PF13812">
    <property type="entry name" value="PPR_3"/>
    <property type="match status" value="3"/>
</dbReference>
<dbReference type="Gene3D" id="1.25.40.10">
    <property type="entry name" value="Tetratricopeptide repeat domain"/>
    <property type="match status" value="3"/>
</dbReference>
<dbReference type="NCBIfam" id="TIGR00756">
    <property type="entry name" value="PPR"/>
    <property type="match status" value="2"/>
</dbReference>
<dbReference type="InterPro" id="IPR057027">
    <property type="entry name" value="TPR_mt"/>
</dbReference>
<protein>
    <recommendedName>
        <fullName evidence="6">Pentatricopeptide repeat-containing protein-mitochondrial domain-containing protein</fullName>
    </recommendedName>
</protein>
<evidence type="ECO:0000256" key="2">
    <source>
        <dbReference type="ARBA" id="ARBA00022737"/>
    </source>
</evidence>
<dbReference type="Pfam" id="PF23276">
    <property type="entry name" value="TPR_24"/>
    <property type="match status" value="1"/>
</dbReference>
<dbReference type="PANTHER" id="PTHR47447:SF17">
    <property type="entry name" value="OS12G0638900 PROTEIN"/>
    <property type="match status" value="1"/>
</dbReference>
<comment type="similarity">
    <text evidence="1">Belongs to the CCM1 family.</text>
</comment>
<evidence type="ECO:0000313" key="8">
    <source>
        <dbReference type="Proteomes" id="UP000559027"/>
    </source>
</evidence>
<accession>A0A8H5D6X3</accession>